<dbReference type="AlphaFoldDB" id="A0A7R9YI13"/>
<dbReference type="EMBL" id="JAGTXO010000062">
    <property type="protein sequence ID" value="KAG8457806.1"/>
    <property type="molecule type" value="Genomic_DNA"/>
</dbReference>
<sequence length="130" mass="12950">MLRVLFMIVAALGSASAFQAVPLRASRVTKARSSLAMAAPQPRFVAPIAIASSLALLAVAEPSLAADFVAKTAAGGNQIAEFIVPAGAKASAQGILGPPGAILAALIGLYTAATLGTSPLKDGLPGRKMK</sequence>
<evidence type="ECO:0000313" key="3">
    <source>
        <dbReference type="EMBL" id="KAG8457806.1"/>
    </source>
</evidence>
<gene>
    <name evidence="3" type="ORF">KFE25_005075</name>
    <name evidence="2" type="ORF">PLUT1463_LOCUS1932</name>
</gene>
<dbReference type="OrthoDB" id="10471505at2759"/>
<dbReference type="EMBL" id="HBEB01002928">
    <property type="protein sequence ID" value="CAD8267618.1"/>
    <property type="molecule type" value="Transcribed_RNA"/>
</dbReference>
<keyword evidence="1" id="KW-0732">Signal</keyword>
<proteinExistence type="predicted"/>
<evidence type="ECO:0000256" key="1">
    <source>
        <dbReference type="SAM" id="SignalP"/>
    </source>
</evidence>
<evidence type="ECO:0000313" key="2">
    <source>
        <dbReference type="EMBL" id="CAD8267618.1"/>
    </source>
</evidence>
<reference evidence="3" key="2">
    <citation type="submission" date="2021-05" db="EMBL/GenBank/DDBJ databases">
        <title>The genome of the haptophyte Pavlova lutheri (Diacronema luteri, Pavlovales) - a model for lipid biosynthesis in eukaryotic algae.</title>
        <authorList>
            <person name="Hulatt C.J."/>
            <person name="Posewitz M.C."/>
        </authorList>
    </citation>
    <scope>NUCLEOTIDE SEQUENCE</scope>
    <source>
        <strain evidence="3">NIVA-4/92</strain>
    </source>
</reference>
<name>A0A7R9YI13_DIALT</name>
<evidence type="ECO:0000313" key="4">
    <source>
        <dbReference type="Proteomes" id="UP000751190"/>
    </source>
</evidence>
<organism evidence="2">
    <name type="scientific">Diacronema lutheri</name>
    <name type="common">Unicellular marine alga</name>
    <name type="synonym">Monochrysis lutheri</name>
    <dbReference type="NCBI Taxonomy" id="2081491"/>
    <lineage>
        <taxon>Eukaryota</taxon>
        <taxon>Haptista</taxon>
        <taxon>Haptophyta</taxon>
        <taxon>Pavlovophyceae</taxon>
        <taxon>Pavlovales</taxon>
        <taxon>Pavlovaceae</taxon>
        <taxon>Diacronema</taxon>
    </lineage>
</organism>
<dbReference type="Proteomes" id="UP000751190">
    <property type="component" value="Unassembled WGS sequence"/>
</dbReference>
<protein>
    <submittedName>
        <fullName evidence="2">Uncharacterized protein</fullName>
    </submittedName>
</protein>
<feature type="chain" id="PRO_5036211966" evidence="1">
    <location>
        <begin position="18"/>
        <end position="130"/>
    </location>
</feature>
<reference evidence="2" key="1">
    <citation type="submission" date="2021-01" db="EMBL/GenBank/DDBJ databases">
        <authorList>
            <person name="Corre E."/>
            <person name="Pelletier E."/>
            <person name="Niang G."/>
            <person name="Scheremetjew M."/>
            <person name="Finn R."/>
            <person name="Kale V."/>
            <person name="Holt S."/>
            <person name="Cochrane G."/>
            <person name="Meng A."/>
            <person name="Brown T."/>
            <person name="Cohen L."/>
        </authorList>
    </citation>
    <scope>NUCLEOTIDE SEQUENCE</scope>
    <source>
        <strain evidence="2">RCC1537</strain>
    </source>
</reference>
<accession>A0A7R9YI13</accession>
<feature type="signal peptide" evidence="1">
    <location>
        <begin position="1"/>
        <end position="17"/>
    </location>
</feature>
<keyword evidence="4" id="KW-1185">Reference proteome</keyword>